<dbReference type="EMBL" id="CAHIKZ030003485">
    <property type="protein sequence ID" value="CAE1300876.1"/>
    <property type="molecule type" value="Genomic_DNA"/>
</dbReference>
<dbReference type="Proteomes" id="UP000597762">
    <property type="component" value="Unassembled WGS sequence"/>
</dbReference>
<evidence type="ECO:0000256" key="7">
    <source>
        <dbReference type="ARBA" id="ARBA00067845"/>
    </source>
</evidence>
<sequence length="617" mass="67523">MPSYSLRSTFATLPRTTRGRPIVVGADPKAKNFLYTNGNSVIIRDVSNPTNCDIYTEHAVNVNVAQYSPSGFYIASGDANGKIRIWDTVNPEHCLAHEYQPLGGAIKDIAWSPDSKRIVVGGDGREKFGHVFLADSGSSVGEIMGHSKSINSCDYKPTRPFKIVTAGEDQHTTFLEGPPFKFDKMLREHTNFVNCVRYSHDGERFISGGADGKVFVYDGKTADNVGELGCPAHKGGVYALCYSPDNSQILTVSADKTAKLWDANTYALLIEFTLGKTTNDMQVGCVWVGDSMITFSLSGYINYLDKNNPEKPLRILKGHNKPIMAMALASDGNSLFTGCSSGHINYWDANSGLNDEIVGKGHSTQIQDLTVSGDNLISVSMDDTIRFTSISSKQYGTSSIKLESQPRAVASHGNLTAVACINHVVLLDGERVVLTEPMKFESSAIAFHPNGGTLAVGANDNKVHLYEVNNFTLTEIKSLEESGSIKDISFSPDGQYMTSCNSDRRVNLYRLPDYSRVHDSTHHTARVNSVSWSPDSTHFVTGGIDSNIIVHNPKEWMSPLIIKGAHKMSQVNRVLWLNDNVVISVGQDIFTLPTLSPHPPASLISIFLSFNDCLYFL</sequence>
<dbReference type="PROSITE" id="PS50082">
    <property type="entry name" value="WD_REPEATS_2"/>
    <property type="match status" value="5"/>
</dbReference>
<gene>
    <name evidence="9" type="ORF">SPHA_54112</name>
</gene>
<dbReference type="GO" id="GO:0040011">
    <property type="term" value="P:locomotion"/>
    <property type="evidence" value="ECO:0007669"/>
    <property type="project" value="TreeGrafter"/>
</dbReference>
<dbReference type="InterPro" id="IPR001680">
    <property type="entry name" value="WD40_rpt"/>
</dbReference>
<dbReference type="Gene3D" id="2.130.10.10">
    <property type="entry name" value="YVTN repeat-like/Quinoprotein amine dehydrogenase"/>
    <property type="match status" value="2"/>
</dbReference>
<evidence type="ECO:0000256" key="8">
    <source>
        <dbReference type="PROSITE-ProRule" id="PRU00221"/>
    </source>
</evidence>
<dbReference type="InterPro" id="IPR015943">
    <property type="entry name" value="WD40/YVTN_repeat-like_dom_sf"/>
</dbReference>
<evidence type="ECO:0000256" key="6">
    <source>
        <dbReference type="ARBA" id="ARBA00038366"/>
    </source>
</evidence>
<dbReference type="PANTHER" id="PTHR19856">
    <property type="entry name" value="WD-REPEATCONTAINING PROTEIN WDR1"/>
    <property type="match status" value="1"/>
</dbReference>
<feature type="repeat" description="WD" evidence="8">
    <location>
        <begin position="55"/>
        <end position="87"/>
    </location>
</feature>
<comment type="caution">
    <text evidence="9">The sequence shown here is derived from an EMBL/GenBank/DDBJ whole genome shotgun (WGS) entry which is preliminary data.</text>
</comment>
<dbReference type="PANTHER" id="PTHR19856:SF0">
    <property type="entry name" value="WD REPEAT-CONTAINING PROTEIN 1"/>
    <property type="match status" value="1"/>
</dbReference>
<dbReference type="SUPFAM" id="SSF50978">
    <property type="entry name" value="WD40 repeat-like"/>
    <property type="match status" value="1"/>
</dbReference>
<feature type="repeat" description="WD" evidence="8">
    <location>
        <begin position="316"/>
        <end position="352"/>
    </location>
</feature>
<feature type="repeat" description="WD" evidence="8">
    <location>
        <begin position="520"/>
        <end position="550"/>
    </location>
</feature>
<dbReference type="InterPro" id="IPR011047">
    <property type="entry name" value="Quinoprotein_ADH-like_sf"/>
</dbReference>
<evidence type="ECO:0000256" key="2">
    <source>
        <dbReference type="ARBA" id="ARBA00022490"/>
    </source>
</evidence>
<reference evidence="9" key="1">
    <citation type="submission" date="2021-01" db="EMBL/GenBank/DDBJ databases">
        <authorList>
            <person name="Li R."/>
            <person name="Bekaert M."/>
        </authorList>
    </citation>
    <scope>NUCLEOTIDE SEQUENCE</scope>
    <source>
        <strain evidence="9">Farmed</strain>
    </source>
</reference>
<protein>
    <recommendedName>
        <fullName evidence="7">Actin-interacting protein 1</fullName>
    </recommendedName>
</protein>
<dbReference type="FunFam" id="2.130.10.10:FF:000097">
    <property type="entry name" value="WD repeat domain 1"/>
    <property type="match status" value="1"/>
</dbReference>
<keyword evidence="2" id="KW-0963">Cytoplasm</keyword>
<evidence type="ECO:0000256" key="4">
    <source>
        <dbReference type="ARBA" id="ARBA00022737"/>
    </source>
</evidence>
<dbReference type="PROSITE" id="PS00678">
    <property type="entry name" value="WD_REPEATS_1"/>
    <property type="match status" value="1"/>
</dbReference>
<keyword evidence="5" id="KW-0009">Actin-binding</keyword>
<dbReference type="Pfam" id="PF00400">
    <property type="entry name" value="WD40"/>
    <property type="match status" value="9"/>
</dbReference>
<comment type="subcellular location">
    <subcellularLocation>
        <location evidence="1">Cytoplasm</location>
    </subcellularLocation>
</comment>
<name>A0A812DDZ8_ACAPH</name>
<dbReference type="SMART" id="SM00320">
    <property type="entry name" value="WD40"/>
    <property type="match status" value="10"/>
</dbReference>
<feature type="repeat" description="WD" evidence="8">
    <location>
        <begin position="230"/>
        <end position="271"/>
    </location>
</feature>
<dbReference type="GO" id="GO:0051015">
    <property type="term" value="F:actin filament binding"/>
    <property type="evidence" value="ECO:0007669"/>
    <property type="project" value="TreeGrafter"/>
</dbReference>
<accession>A0A812DDZ8</accession>
<dbReference type="PROSITE" id="PS50294">
    <property type="entry name" value="WD_REPEATS_REGION"/>
    <property type="match status" value="4"/>
</dbReference>
<dbReference type="InterPro" id="IPR036322">
    <property type="entry name" value="WD40_repeat_dom_sf"/>
</dbReference>
<evidence type="ECO:0000313" key="9">
    <source>
        <dbReference type="EMBL" id="CAE1300876.1"/>
    </source>
</evidence>
<comment type="similarity">
    <text evidence="6">Belongs to the WD repeat AIP1 family.</text>
</comment>
<keyword evidence="10" id="KW-1185">Reference proteome</keyword>
<dbReference type="GO" id="GO:0030042">
    <property type="term" value="P:actin filament depolymerization"/>
    <property type="evidence" value="ECO:0007669"/>
    <property type="project" value="TreeGrafter"/>
</dbReference>
<evidence type="ECO:0000256" key="3">
    <source>
        <dbReference type="ARBA" id="ARBA00022574"/>
    </source>
</evidence>
<evidence type="ECO:0000256" key="5">
    <source>
        <dbReference type="ARBA" id="ARBA00023203"/>
    </source>
</evidence>
<evidence type="ECO:0000313" key="10">
    <source>
        <dbReference type="Proteomes" id="UP000597762"/>
    </source>
</evidence>
<organism evidence="9 10">
    <name type="scientific">Acanthosepion pharaonis</name>
    <name type="common">Pharaoh cuttlefish</name>
    <name type="synonym">Sepia pharaonis</name>
    <dbReference type="NCBI Taxonomy" id="158019"/>
    <lineage>
        <taxon>Eukaryota</taxon>
        <taxon>Metazoa</taxon>
        <taxon>Spiralia</taxon>
        <taxon>Lophotrochozoa</taxon>
        <taxon>Mollusca</taxon>
        <taxon>Cephalopoda</taxon>
        <taxon>Coleoidea</taxon>
        <taxon>Decapodiformes</taxon>
        <taxon>Sepiida</taxon>
        <taxon>Sepiina</taxon>
        <taxon>Sepiidae</taxon>
        <taxon>Acanthosepion</taxon>
    </lineage>
</organism>
<dbReference type="OrthoDB" id="2306at2759"/>
<dbReference type="GO" id="GO:0045214">
    <property type="term" value="P:sarcomere organization"/>
    <property type="evidence" value="ECO:0007669"/>
    <property type="project" value="TreeGrafter"/>
</dbReference>
<dbReference type="GO" id="GO:0030834">
    <property type="term" value="P:regulation of actin filament depolymerization"/>
    <property type="evidence" value="ECO:0007669"/>
    <property type="project" value="UniProtKB-ARBA"/>
</dbReference>
<dbReference type="InterPro" id="IPR019775">
    <property type="entry name" value="WD40_repeat_CS"/>
</dbReference>
<dbReference type="CDD" id="cd00200">
    <property type="entry name" value="WD40"/>
    <property type="match status" value="1"/>
</dbReference>
<dbReference type="GO" id="GO:0030833">
    <property type="term" value="P:regulation of actin filament polymerization"/>
    <property type="evidence" value="ECO:0007669"/>
    <property type="project" value="UniProtKB-ARBA"/>
</dbReference>
<dbReference type="GO" id="GO:0030864">
    <property type="term" value="C:cortical actin cytoskeleton"/>
    <property type="evidence" value="ECO:0007669"/>
    <property type="project" value="TreeGrafter"/>
</dbReference>
<evidence type="ECO:0000256" key="1">
    <source>
        <dbReference type="ARBA" id="ARBA00004496"/>
    </source>
</evidence>
<dbReference type="AlphaFoldDB" id="A0A812DDZ8"/>
<keyword evidence="4" id="KW-0677">Repeat</keyword>
<dbReference type="FunFam" id="2.130.10.10:FF:000167">
    <property type="entry name" value="Actin-interacting protein 1"/>
    <property type="match status" value="1"/>
</dbReference>
<proteinExistence type="inferred from homology"/>
<keyword evidence="3 8" id="KW-0853">WD repeat</keyword>
<feature type="repeat" description="WD" evidence="8">
    <location>
        <begin position="186"/>
        <end position="227"/>
    </location>
</feature>
<dbReference type="SUPFAM" id="SSF50998">
    <property type="entry name" value="Quinoprotein alcohol dehydrogenase-like"/>
    <property type="match status" value="1"/>
</dbReference>